<dbReference type="GO" id="GO:0000287">
    <property type="term" value="F:magnesium ion binding"/>
    <property type="evidence" value="ECO:0007669"/>
    <property type="project" value="UniProtKB-UniRule"/>
</dbReference>
<dbReference type="GO" id="GO:0016787">
    <property type="term" value="F:hydrolase activity"/>
    <property type="evidence" value="ECO:0007669"/>
    <property type="project" value="UniProtKB-KW"/>
</dbReference>
<dbReference type="CDD" id="cd18732">
    <property type="entry name" value="PIN_MtVapC4-C5_like"/>
    <property type="match status" value="1"/>
</dbReference>
<comment type="function">
    <text evidence="8">Toxic component of a toxin-antitoxin (TA) system. An RNase.</text>
</comment>
<dbReference type="RefSeq" id="WP_141808926.1">
    <property type="nucleotide sequence ID" value="NZ_VFPG01000001.1"/>
</dbReference>
<name>A0A543FA70_9NOCA</name>
<comment type="cofactor">
    <cofactor evidence="1 8">
        <name>Mg(2+)</name>
        <dbReference type="ChEBI" id="CHEBI:18420"/>
    </cofactor>
</comment>
<keyword evidence="6 8" id="KW-0460">Magnesium</keyword>
<accession>A0A543FA70</accession>
<sequence>MTSTPERGLVDTNVLILVDALAPAELPAELVVSAPTMAELASGPHYARDPAERARRIERLQNAEAIFEPLPFDTRAARRYGHVIAAVLAAGRNPKPRRVDLMIAAIASVHHLPLFTVNPADFEGLGGLIDVHPVTHPDDLRGSKG</sequence>
<keyword evidence="5 8" id="KW-0378">Hydrolase</keyword>
<feature type="binding site" evidence="8">
    <location>
        <position position="100"/>
    </location>
    <ligand>
        <name>Mg(2+)</name>
        <dbReference type="ChEBI" id="CHEBI:18420"/>
    </ligand>
</feature>
<organism evidence="10 11">
    <name type="scientific">Nocardia bhagyanarayanae</name>
    <dbReference type="NCBI Taxonomy" id="1215925"/>
    <lineage>
        <taxon>Bacteria</taxon>
        <taxon>Bacillati</taxon>
        <taxon>Actinomycetota</taxon>
        <taxon>Actinomycetes</taxon>
        <taxon>Mycobacteriales</taxon>
        <taxon>Nocardiaceae</taxon>
        <taxon>Nocardia</taxon>
    </lineage>
</organism>
<reference evidence="10 11" key="1">
    <citation type="submission" date="2019-06" db="EMBL/GenBank/DDBJ databases">
        <title>Sequencing the genomes of 1000 actinobacteria strains.</title>
        <authorList>
            <person name="Klenk H.-P."/>
        </authorList>
    </citation>
    <scope>NUCLEOTIDE SEQUENCE [LARGE SCALE GENOMIC DNA]</scope>
    <source>
        <strain evidence="10 11">DSM 103495</strain>
    </source>
</reference>
<dbReference type="InterPro" id="IPR022907">
    <property type="entry name" value="VapC_family"/>
</dbReference>
<dbReference type="GO" id="GO:0090729">
    <property type="term" value="F:toxin activity"/>
    <property type="evidence" value="ECO:0007669"/>
    <property type="project" value="UniProtKB-KW"/>
</dbReference>
<dbReference type="PANTHER" id="PTHR33653">
    <property type="entry name" value="RIBONUCLEASE VAPC2"/>
    <property type="match status" value="1"/>
</dbReference>
<dbReference type="Pfam" id="PF01850">
    <property type="entry name" value="PIN"/>
    <property type="match status" value="1"/>
</dbReference>
<dbReference type="InterPro" id="IPR002716">
    <property type="entry name" value="PIN_dom"/>
</dbReference>
<evidence type="ECO:0000256" key="5">
    <source>
        <dbReference type="ARBA" id="ARBA00022801"/>
    </source>
</evidence>
<dbReference type="InterPro" id="IPR029060">
    <property type="entry name" value="PIN-like_dom_sf"/>
</dbReference>
<evidence type="ECO:0000256" key="8">
    <source>
        <dbReference type="HAMAP-Rule" id="MF_00265"/>
    </source>
</evidence>
<proteinExistence type="inferred from homology"/>
<keyword evidence="2 8" id="KW-1277">Toxin-antitoxin system</keyword>
<evidence type="ECO:0000256" key="6">
    <source>
        <dbReference type="ARBA" id="ARBA00022842"/>
    </source>
</evidence>
<dbReference type="PANTHER" id="PTHR33653:SF1">
    <property type="entry name" value="RIBONUCLEASE VAPC2"/>
    <property type="match status" value="1"/>
</dbReference>
<evidence type="ECO:0000256" key="3">
    <source>
        <dbReference type="ARBA" id="ARBA00022722"/>
    </source>
</evidence>
<dbReference type="HAMAP" id="MF_00265">
    <property type="entry name" value="VapC_Nob1"/>
    <property type="match status" value="1"/>
</dbReference>
<evidence type="ECO:0000313" key="11">
    <source>
        <dbReference type="Proteomes" id="UP000316331"/>
    </source>
</evidence>
<dbReference type="Gene3D" id="3.40.50.1010">
    <property type="entry name" value="5'-nuclease"/>
    <property type="match status" value="1"/>
</dbReference>
<evidence type="ECO:0000256" key="2">
    <source>
        <dbReference type="ARBA" id="ARBA00022649"/>
    </source>
</evidence>
<evidence type="ECO:0000313" key="10">
    <source>
        <dbReference type="EMBL" id="TQM30680.1"/>
    </source>
</evidence>
<feature type="domain" description="PIN" evidence="9">
    <location>
        <begin position="9"/>
        <end position="118"/>
    </location>
</feature>
<evidence type="ECO:0000256" key="4">
    <source>
        <dbReference type="ARBA" id="ARBA00022723"/>
    </source>
</evidence>
<keyword evidence="3 8" id="KW-0540">Nuclease</keyword>
<dbReference type="Proteomes" id="UP000316331">
    <property type="component" value="Unassembled WGS sequence"/>
</dbReference>
<keyword evidence="11" id="KW-1185">Reference proteome</keyword>
<dbReference type="GO" id="GO:0004540">
    <property type="term" value="F:RNA nuclease activity"/>
    <property type="evidence" value="ECO:0007669"/>
    <property type="project" value="InterPro"/>
</dbReference>
<dbReference type="EMBL" id="VFPG01000001">
    <property type="protein sequence ID" value="TQM30680.1"/>
    <property type="molecule type" value="Genomic_DNA"/>
</dbReference>
<comment type="caution">
    <text evidence="10">The sequence shown here is derived from an EMBL/GenBank/DDBJ whole genome shotgun (WGS) entry which is preliminary data.</text>
</comment>
<feature type="binding site" evidence="8">
    <location>
        <position position="11"/>
    </location>
    <ligand>
        <name>Mg(2+)</name>
        <dbReference type="ChEBI" id="CHEBI:18420"/>
    </ligand>
</feature>
<gene>
    <name evidence="8" type="primary">vapC</name>
    <name evidence="10" type="ORF">FB390_2315</name>
</gene>
<protein>
    <recommendedName>
        <fullName evidence="8">Ribonuclease VapC</fullName>
        <shortName evidence="8">RNase VapC</shortName>
        <ecNumber evidence="8">3.1.-.-</ecNumber>
    </recommendedName>
    <alternativeName>
        <fullName evidence="8">Toxin VapC</fullName>
    </alternativeName>
</protein>
<dbReference type="EC" id="3.1.-.-" evidence="8"/>
<dbReference type="AlphaFoldDB" id="A0A543FA70"/>
<comment type="similarity">
    <text evidence="7 8">Belongs to the PINc/VapC protein family.</text>
</comment>
<dbReference type="SUPFAM" id="SSF88723">
    <property type="entry name" value="PIN domain-like"/>
    <property type="match status" value="1"/>
</dbReference>
<dbReference type="OrthoDB" id="3257696at2"/>
<dbReference type="InterPro" id="IPR050556">
    <property type="entry name" value="Type_II_TA_system_RNase"/>
</dbReference>
<evidence type="ECO:0000256" key="1">
    <source>
        <dbReference type="ARBA" id="ARBA00001946"/>
    </source>
</evidence>
<evidence type="ECO:0000259" key="9">
    <source>
        <dbReference type="Pfam" id="PF01850"/>
    </source>
</evidence>
<keyword evidence="4 8" id="KW-0479">Metal-binding</keyword>
<evidence type="ECO:0000256" key="7">
    <source>
        <dbReference type="ARBA" id="ARBA00038093"/>
    </source>
</evidence>
<keyword evidence="8" id="KW-0800">Toxin</keyword>